<name>A0A4Y2AMR5_ARAVE</name>
<evidence type="ECO:0000313" key="1">
    <source>
        <dbReference type="EMBL" id="GBL80526.1"/>
    </source>
</evidence>
<evidence type="ECO:0000313" key="2">
    <source>
        <dbReference type="Proteomes" id="UP000499080"/>
    </source>
</evidence>
<accession>A0A4Y2AMR5</accession>
<sequence>MVSWKAILVSMESTLPICFRPSIAALPLPLDGCRQDCAADSWGGKARFLSRETSAKSREPDYGHRPLARKRSGRLLRTSLLPRCVSTKECRLKMCARRLI</sequence>
<dbReference type="Proteomes" id="UP000499080">
    <property type="component" value="Unassembled WGS sequence"/>
</dbReference>
<dbReference type="AlphaFoldDB" id="A0A4Y2AMR5"/>
<comment type="caution">
    <text evidence="1">The sequence shown here is derived from an EMBL/GenBank/DDBJ whole genome shotgun (WGS) entry which is preliminary data.</text>
</comment>
<protein>
    <submittedName>
        <fullName evidence="1">Uncharacterized protein</fullName>
    </submittedName>
</protein>
<dbReference type="EMBL" id="BGPR01000022">
    <property type="protein sequence ID" value="GBL80526.1"/>
    <property type="molecule type" value="Genomic_DNA"/>
</dbReference>
<gene>
    <name evidence="1" type="ORF">AVEN_225225_1</name>
</gene>
<keyword evidence="2" id="KW-1185">Reference proteome</keyword>
<reference evidence="1 2" key="1">
    <citation type="journal article" date="2019" name="Sci. Rep.">
        <title>Orb-weaving spider Araneus ventricosus genome elucidates the spidroin gene catalogue.</title>
        <authorList>
            <person name="Kono N."/>
            <person name="Nakamura H."/>
            <person name="Ohtoshi R."/>
            <person name="Moran D.A.P."/>
            <person name="Shinohara A."/>
            <person name="Yoshida Y."/>
            <person name="Fujiwara M."/>
            <person name="Mori M."/>
            <person name="Tomita M."/>
            <person name="Arakawa K."/>
        </authorList>
    </citation>
    <scope>NUCLEOTIDE SEQUENCE [LARGE SCALE GENOMIC DNA]</scope>
</reference>
<proteinExistence type="predicted"/>
<organism evidence="1 2">
    <name type="scientific">Araneus ventricosus</name>
    <name type="common">Orbweaver spider</name>
    <name type="synonym">Epeira ventricosa</name>
    <dbReference type="NCBI Taxonomy" id="182803"/>
    <lineage>
        <taxon>Eukaryota</taxon>
        <taxon>Metazoa</taxon>
        <taxon>Ecdysozoa</taxon>
        <taxon>Arthropoda</taxon>
        <taxon>Chelicerata</taxon>
        <taxon>Arachnida</taxon>
        <taxon>Araneae</taxon>
        <taxon>Araneomorphae</taxon>
        <taxon>Entelegynae</taxon>
        <taxon>Araneoidea</taxon>
        <taxon>Araneidae</taxon>
        <taxon>Araneus</taxon>
    </lineage>
</organism>